<evidence type="ECO:0000256" key="2">
    <source>
        <dbReference type="ARBA" id="ARBA00023015"/>
    </source>
</evidence>
<keyword evidence="2" id="KW-0805">Transcription regulation</keyword>
<dbReference type="InterPro" id="IPR001647">
    <property type="entry name" value="HTH_TetR"/>
</dbReference>
<dbReference type="RefSeq" id="WP_310341670.1">
    <property type="nucleotide sequence ID" value="NZ_JAVDXO010000003.1"/>
</dbReference>
<dbReference type="InterPro" id="IPR015292">
    <property type="entry name" value="Tscrpt_reg_YbiH_C"/>
</dbReference>
<dbReference type="InterPro" id="IPR050109">
    <property type="entry name" value="HTH-type_TetR-like_transc_reg"/>
</dbReference>
<proteinExistence type="predicted"/>
<keyword evidence="8" id="KW-1185">Reference proteome</keyword>
<keyword evidence="4" id="KW-0804">Transcription</keyword>
<organism evidence="7 8">
    <name type="scientific">Rhodoferax saidenbachensis</name>
    <dbReference type="NCBI Taxonomy" id="1484693"/>
    <lineage>
        <taxon>Bacteria</taxon>
        <taxon>Pseudomonadati</taxon>
        <taxon>Pseudomonadota</taxon>
        <taxon>Betaproteobacteria</taxon>
        <taxon>Burkholderiales</taxon>
        <taxon>Comamonadaceae</taxon>
        <taxon>Rhodoferax</taxon>
    </lineage>
</organism>
<accession>A0ABU1ZLT3</accession>
<dbReference type="PANTHER" id="PTHR30055:SF226">
    <property type="entry name" value="HTH-TYPE TRANSCRIPTIONAL REGULATOR PKSA"/>
    <property type="match status" value="1"/>
</dbReference>
<evidence type="ECO:0000259" key="6">
    <source>
        <dbReference type="PROSITE" id="PS50977"/>
    </source>
</evidence>
<dbReference type="InterPro" id="IPR009057">
    <property type="entry name" value="Homeodomain-like_sf"/>
</dbReference>
<reference evidence="7 8" key="1">
    <citation type="submission" date="2023-07" db="EMBL/GenBank/DDBJ databases">
        <title>Sorghum-associated microbial communities from plants grown in Nebraska, USA.</title>
        <authorList>
            <person name="Schachtman D."/>
        </authorList>
    </citation>
    <scope>NUCLEOTIDE SEQUENCE [LARGE SCALE GENOMIC DNA]</scope>
    <source>
        <strain evidence="7 8">BE308</strain>
    </source>
</reference>
<dbReference type="Proteomes" id="UP001268089">
    <property type="component" value="Unassembled WGS sequence"/>
</dbReference>
<evidence type="ECO:0000256" key="1">
    <source>
        <dbReference type="ARBA" id="ARBA00022491"/>
    </source>
</evidence>
<dbReference type="EMBL" id="JAVDXO010000003">
    <property type="protein sequence ID" value="MDR7306502.1"/>
    <property type="molecule type" value="Genomic_DNA"/>
</dbReference>
<name>A0ABU1ZLT3_9BURK</name>
<evidence type="ECO:0000313" key="8">
    <source>
        <dbReference type="Proteomes" id="UP001268089"/>
    </source>
</evidence>
<feature type="DNA-binding region" description="H-T-H motif" evidence="5">
    <location>
        <begin position="48"/>
        <end position="67"/>
    </location>
</feature>
<gene>
    <name evidence="7" type="ORF">J2X15_001785</name>
</gene>
<evidence type="ECO:0000256" key="5">
    <source>
        <dbReference type="PROSITE-ProRule" id="PRU00335"/>
    </source>
</evidence>
<dbReference type="PANTHER" id="PTHR30055">
    <property type="entry name" value="HTH-TYPE TRANSCRIPTIONAL REGULATOR RUTR"/>
    <property type="match status" value="1"/>
</dbReference>
<dbReference type="Pfam" id="PF09209">
    <property type="entry name" value="CecR_C"/>
    <property type="match status" value="1"/>
</dbReference>
<comment type="caution">
    <text evidence="7">The sequence shown here is derived from an EMBL/GenBank/DDBJ whole genome shotgun (WGS) entry which is preliminary data.</text>
</comment>
<evidence type="ECO:0000256" key="4">
    <source>
        <dbReference type="ARBA" id="ARBA00023163"/>
    </source>
</evidence>
<dbReference type="SUPFAM" id="SSF48498">
    <property type="entry name" value="Tetracyclin repressor-like, C-terminal domain"/>
    <property type="match status" value="1"/>
</dbReference>
<dbReference type="InterPro" id="IPR036271">
    <property type="entry name" value="Tet_transcr_reg_TetR-rel_C_sf"/>
</dbReference>
<sequence>MPTPAVPLPLPLAPAAAKHLRSDGQEARTRLLDAALVLFADRGFAKTSTREIALAANVNVASISYYFGDKAGLYRAVFTDPRSNPSVEPSSINHPEQTLADSLRAMLDTFTEPMKNGVAMQNCMKLHIREMLEPTGLWQAEIDDRIKPAHNALVQTLCRHLGVTQPDDDVHRLAFSIVGLGMILHVGSDVIQAIRPELIGSPTAIDAYAEHMLGAALSMVEGEVRRRQALSSAPATP</sequence>
<dbReference type="PROSITE" id="PS01081">
    <property type="entry name" value="HTH_TETR_1"/>
    <property type="match status" value="1"/>
</dbReference>
<dbReference type="Gene3D" id="1.10.357.10">
    <property type="entry name" value="Tetracycline Repressor, domain 2"/>
    <property type="match status" value="1"/>
</dbReference>
<evidence type="ECO:0000313" key="7">
    <source>
        <dbReference type="EMBL" id="MDR7306502.1"/>
    </source>
</evidence>
<dbReference type="SUPFAM" id="SSF46689">
    <property type="entry name" value="Homeodomain-like"/>
    <property type="match status" value="1"/>
</dbReference>
<protein>
    <submittedName>
        <fullName evidence="7">AcrR family transcriptional regulator</fullName>
    </submittedName>
</protein>
<feature type="domain" description="HTH tetR-type" evidence="6">
    <location>
        <begin position="25"/>
        <end position="85"/>
    </location>
</feature>
<keyword evidence="3 5" id="KW-0238">DNA-binding</keyword>
<dbReference type="PROSITE" id="PS50977">
    <property type="entry name" value="HTH_TETR_2"/>
    <property type="match status" value="1"/>
</dbReference>
<evidence type="ECO:0000256" key="3">
    <source>
        <dbReference type="ARBA" id="ARBA00023125"/>
    </source>
</evidence>
<dbReference type="InterPro" id="IPR023772">
    <property type="entry name" value="DNA-bd_HTH_TetR-type_CS"/>
</dbReference>
<keyword evidence="1" id="KW-0678">Repressor</keyword>
<dbReference type="PRINTS" id="PR00455">
    <property type="entry name" value="HTHTETR"/>
</dbReference>
<dbReference type="Gene3D" id="1.10.10.60">
    <property type="entry name" value="Homeodomain-like"/>
    <property type="match status" value="1"/>
</dbReference>
<dbReference type="Pfam" id="PF00440">
    <property type="entry name" value="TetR_N"/>
    <property type="match status" value="1"/>
</dbReference>